<keyword evidence="2" id="KW-1185">Reference proteome</keyword>
<dbReference type="Proteomes" id="UP000320300">
    <property type="component" value="Unassembled WGS sequence"/>
</dbReference>
<reference evidence="1 2" key="1">
    <citation type="submission" date="2017-05" db="EMBL/GenBank/DDBJ databases">
        <authorList>
            <person name="Varghese N."/>
            <person name="Submissions S."/>
        </authorList>
    </citation>
    <scope>NUCLEOTIDE SEQUENCE [LARGE SCALE GENOMIC DNA]</scope>
    <source>
        <strain evidence="1 2">DSM 19036</strain>
    </source>
</reference>
<evidence type="ECO:0000313" key="1">
    <source>
        <dbReference type="EMBL" id="SMO54532.1"/>
    </source>
</evidence>
<proteinExistence type="predicted"/>
<dbReference type="EMBL" id="FXTN01000003">
    <property type="protein sequence ID" value="SMO54532.1"/>
    <property type="molecule type" value="Genomic_DNA"/>
</dbReference>
<dbReference type="OrthoDB" id="632546at2"/>
<accession>A0A521C529</accession>
<evidence type="ECO:0000313" key="2">
    <source>
        <dbReference type="Proteomes" id="UP000320300"/>
    </source>
</evidence>
<dbReference type="AlphaFoldDB" id="A0A521C529"/>
<gene>
    <name evidence="1" type="ORF">SAMN06265348_103224</name>
</gene>
<sequence>MFRAGSNFAASTIGSTGNVDLSRLSIKPNIVGTVNLSATSEYKILKTSEQQLFSGVSAVGPVTLDYKVVMAENAWNAGSYTTSLFLTNVAPPSISLNVIVPAFITINSTFAPASLILRITGLDNYRTGGGISTNNTFDYYTTLPTTVSIKSDSNFSFTTTTPKITDPSVISEQLSASLTSPSGKGLSPVTLSPTDKPLSIAAGIDITSNNLSSITTALAISAASLRNSFIQAGTYTLPITYTISKLGNAYAAGPVASGTITGAVKVEVPRLSEFVVPLNDINFNINTITAYKGGITVAMPDPIIISSTVPYNVSVKASGDFILSSGNTIPIGTVTIEGGMGQTGVSSLPLSITPQTIVASASPVIDRKIFLQYKIPASLTSNLLGKRAGIYQNSITFTFTAP</sequence>
<dbReference type="RefSeq" id="WP_142527424.1">
    <property type="nucleotide sequence ID" value="NZ_CBCSJO010000004.1"/>
</dbReference>
<name>A0A521C529_9SPHI</name>
<organism evidence="1 2">
    <name type="scientific">Pedobacter westerhofensis</name>
    <dbReference type="NCBI Taxonomy" id="425512"/>
    <lineage>
        <taxon>Bacteria</taxon>
        <taxon>Pseudomonadati</taxon>
        <taxon>Bacteroidota</taxon>
        <taxon>Sphingobacteriia</taxon>
        <taxon>Sphingobacteriales</taxon>
        <taxon>Sphingobacteriaceae</taxon>
        <taxon>Pedobacter</taxon>
    </lineage>
</organism>
<protein>
    <submittedName>
        <fullName evidence="1">Uncharacterized protein</fullName>
    </submittedName>
</protein>